<evidence type="ECO:0000256" key="1">
    <source>
        <dbReference type="ARBA" id="ARBA00010528"/>
    </source>
</evidence>
<comment type="function">
    <text evidence="5">One of the primary rRNA binding proteins, this protein initially binds near the 5'-end of the 23S rRNA. It is important during the early stages of 50S assembly. It makes multiple contacts with different domains of the 23S rRNA in the assembled 50S subunit and ribosome.</text>
</comment>
<reference evidence="7 8" key="1">
    <citation type="submission" date="2017-01" db="EMBL/GenBank/DDBJ databases">
        <title>The cable genome- insights into the physiology and evolution of filamentous bacteria capable of sulfide oxidation via long distance electron transfer.</title>
        <authorList>
            <person name="Schreiber L."/>
            <person name="Bjerg J.T."/>
            <person name="Boggild A."/>
            <person name="Van De Vossenberg J."/>
            <person name="Meysman F."/>
            <person name="Nielsen L.P."/>
            <person name="Schramm A."/>
            <person name="Kjeldsen K.U."/>
        </authorList>
    </citation>
    <scope>NUCLEOTIDE SEQUENCE [LARGE SCALE GENOMIC DNA]</scope>
    <source>
        <strain evidence="7">MCF</strain>
    </source>
</reference>
<evidence type="ECO:0000256" key="6">
    <source>
        <dbReference type="SAM" id="MobiDB-lite"/>
    </source>
</evidence>
<dbReference type="HAMAP" id="MF_01328_B">
    <property type="entry name" value="Ribosomal_uL4_B"/>
    <property type="match status" value="1"/>
</dbReference>
<evidence type="ECO:0000256" key="4">
    <source>
        <dbReference type="ARBA" id="ARBA00035244"/>
    </source>
</evidence>
<evidence type="ECO:0000313" key="7">
    <source>
        <dbReference type="EMBL" id="RWX44078.1"/>
    </source>
</evidence>
<evidence type="ECO:0000256" key="3">
    <source>
        <dbReference type="ARBA" id="ARBA00023274"/>
    </source>
</evidence>
<dbReference type="InterPro" id="IPR023574">
    <property type="entry name" value="Ribosomal_uL4_dom_sf"/>
</dbReference>
<dbReference type="InterPro" id="IPR002136">
    <property type="entry name" value="Ribosomal_uL4"/>
</dbReference>
<dbReference type="SUPFAM" id="SSF52166">
    <property type="entry name" value="Ribosomal protein L4"/>
    <property type="match status" value="1"/>
</dbReference>
<dbReference type="Gene3D" id="3.40.1370.10">
    <property type="match status" value="1"/>
</dbReference>
<keyword evidence="5" id="KW-0699">rRNA-binding</keyword>
<keyword evidence="2 5" id="KW-0689">Ribosomal protein</keyword>
<dbReference type="GO" id="GO:0019843">
    <property type="term" value="F:rRNA binding"/>
    <property type="evidence" value="ECO:0007669"/>
    <property type="project" value="UniProtKB-UniRule"/>
</dbReference>
<sequence>MSVCDVVNTSAEKVAEIEVNDNLFGVEVDTGILHEVVCMQRANRRQGTASTKTRGEVRGGGAKPWRQKGTGRARAGSNSSPIWRGGGTTFGPKPRDYSYSLPKKVRRLALRMALSARMSEGNVVILDQFAMDAPKTKEFVDVMKSFDFDRCLIVTENGNTANLQLSVRNAVGFKLLPVAGLNVYDILKYPKLMVIQSSLEQLETRLMV</sequence>
<dbReference type="InterPro" id="IPR013005">
    <property type="entry name" value="Ribosomal_uL4-like"/>
</dbReference>
<evidence type="ECO:0000256" key="5">
    <source>
        <dbReference type="HAMAP-Rule" id="MF_01328"/>
    </source>
</evidence>
<evidence type="ECO:0000313" key="8">
    <source>
        <dbReference type="Proteomes" id="UP000287853"/>
    </source>
</evidence>
<dbReference type="EMBL" id="MTKO01000102">
    <property type="protein sequence ID" value="RWX44078.1"/>
    <property type="molecule type" value="Genomic_DNA"/>
</dbReference>
<dbReference type="GO" id="GO:1990904">
    <property type="term" value="C:ribonucleoprotein complex"/>
    <property type="evidence" value="ECO:0007669"/>
    <property type="project" value="UniProtKB-KW"/>
</dbReference>
<evidence type="ECO:0000256" key="2">
    <source>
        <dbReference type="ARBA" id="ARBA00022980"/>
    </source>
</evidence>
<dbReference type="NCBIfam" id="TIGR03953">
    <property type="entry name" value="rplD_bact"/>
    <property type="match status" value="1"/>
</dbReference>
<dbReference type="Pfam" id="PF00573">
    <property type="entry name" value="Ribosomal_L4"/>
    <property type="match status" value="1"/>
</dbReference>
<organism evidence="7 8">
    <name type="scientific">Candidatus Electrothrix aarhusensis</name>
    <dbReference type="NCBI Taxonomy" id="1859131"/>
    <lineage>
        <taxon>Bacteria</taxon>
        <taxon>Pseudomonadati</taxon>
        <taxon>Thermodesulfobacteriota</taxon>
        <taxon>Desulfobulbia</taxon>
        <taxon>Desulfobulbales</taxon>
        <taxon>Desulfobulbaceae</taxon>
        <taxon>Candidatus Electrothrix</taxon>
    </lineage>
</organism>
<keyword evidence="3 5" id="KW-0687">Ribonucleoprotein</keyword>
<dbReference type="GO" id="GO:0005840">
    <property type="term" value="C:ribosome"/>
    <property type="evidence" value="ECO:0007669"/>
    <property type="project" value="UniProtKB-KW"/>
</dbReference>
<comment type="similarity">
    <text evidence="1 5">Belongs to the universal ribosomal protein uL4 family.</text>
</comment>
<keyword evidence="8" id="KW-1185">Reference proteome</keyword>
<feature type="region of interest" description="Disordered" evidence="6">
    <location>
        <begin position="44"/>
        <end position="87"/>
    </location>
</feature>
<dbReference type="PANTHER" id="PTHR10746">
    <property type="entry name" value="50S RIBOSOMAL PROTEIN L4"/>
    <property type="match status" value="1"/>
</dbReference>
<dbReference type="PANTHER" id="PTHR10746:SF6">
    <property type="entry name" value="LARGE RIBOSOMAL SUBUNIT PROTEIN UL4M"/>
    <property type="match status" value="1"/>
</dbReference>
<comment type="function">
    <text evidence="5">Forms part of the polypeptide exit tunnel.</text>
</comment>
<proteinExistence type="inferred from homology"/>
<comment type="caution">
    <text evidence="7">The sequence shown here is derived from an EMBL/GenBank/DDBJ whole genome shotgun (WGS) entry which is preliminary data.</text>
</comment>
<dbReference type="AlphaFoldDB" id="A0A444IT48"/>
<dbReference type="GO" id="GO:0006412">
    <property type="term" value="P:translation"/>
    <property type="evidence" value="ECO:0007669"/>
    <property type="project" value="UniProtKB-UniRule"/>
</dbReference>
<dbReference type="Proteomes" id="UP000287853">
    <property type="component" value="Unassembled WGS sequence"/>
</dbReference>
<keyword evidence="5" id="KW-0694">RNA-binding</keyword>
<gene>
    <name evidence="5" type="primary">rplD</name>
    <name evidence="7" type="ORF">H206_01118</name>
</gene>
<dbReference type="GO" id="GO:0003735">
    <property type="term" value="F:structural constituent of ribosome"/>
    <property type="evidence" value="ECO:0007669"/>
    <property type="project" value="InterPro"/>
</dbReference>
<name>A0A444IT48_9BACT</name>
<comment type="subunit">
    <text evidence="5">Part of the 50S ribosomal subunit.</text>
</comment>
<protein>
    <recommendedName>
        <fullName evidence="4 5">Large ribosomal subunit protein uL4</fullName>
    </recommendedName>
</protein>
<accession>A0A444IT48</accession>